<evidence type="ECO:0000256" key="1">
    <source>
        <dbReference type="SAM" id="MobiDB-lite"/>
    </source>
</evidence>
<protein>
    <submittedName>
        <fullName evidence="2">Uncharacterized protein</fullName>
    </submittedName>
</protein>
<dbReference type="EMBL" id="MU251356">
    <property type="protein sequence ID" value="KAG9239722.1"/>
    <property type="molecule type" value="Genomic_DNA"/>
</dbReference>
<dbReference type="AlphaFoldDB" id="A0A9P7YU33"/>
<gene>
    <name evidence="2" type="ORF">BJ875DRAFT_1308</name>
</gene>
<name>A0A9P7YU33_9HELO</name>
<proteinExistence type="predicted"/>
<feature type="compositionally biased region" description="Acidic residues" evidence="1">
    <location>
        <begin position="112"/>
        <end position="125"/>
    </location>
</feature>
<comment type="caution">
    <text evidence="2">The sequence shown here is derived from an EMBL/GenBank/DDBJ whole genome shotgun (WGS) entry which is preliminary data.</text>
</comment>
<evidence type="ECO:0000313" key="2">
    <source>
        <dbReference type="EMBL" id="KAG9239722.1"/>
    </source>
</evidence>
<sequence>MSSNNGAALVVFGLRFSEHHNLHMQQVLREYDRPPTAINRGTLFTGLHQLSKELSDSEAERIQIWLKDGAAFPFLEESAAITEDDVMTDMDPYVNENESADDEDVSPGYDSADFEDDSSTDESMDLNDVQGPIQVQHPQRSITEDDVMTYMDPYVNENESADDEDESPEYDSTDFEDNSSTNESMDLNDVQGPIPVQRPQRSEAVYEQDEDNSDDEDSDDSSDVNFANDPNHPNHPTRASRSYLATAMNDPSTETLTSSSEPAGGPNSTDIECDICIDMCAPSSFPAAFKVTENCEHSDESRACFACIEKSIVPKIVVGSLNQDVRLGNCLCAVSPLSP</sequence>
<feature type="compositionally biased region" description="Acidic residues" evidence="1">
    <location>
        <begin position="206"/>
        <end position="222"/>
    </location>
</feature>
<feature type="region of interest" description="Disordered" evidence="1">
    <location>
        <begin position="91"/>
        <end position="145"/>
    </location>
</feature>
<feature type="region of interest" description="Disordered" evidence="1">
    <location>
        <begin position="157"/>
        <end position="239"/>
    </location>
</feature>
<accession>A0A9P7YU33</accession>
<evidence type="ECO:0000313" key="3">
    <source>
        <dbReference type="Proteomes" id="UP000824998"/>
    </source>
</evidence>
<feature type="compositionally biased region" description="Acidic residues" evidence="1">
    <location>
        <begin position="159"/>
        <end position="177"/>
    </location>
</feature>
<keyword evidence="3" id="KW-1185">Reference proteome</keyword>
<organism evidence="2 3">
    <name type="scientific">Amylocarpus encephaloides</name>
    <dbReference type="NCBI Taxonomy" id="45428"/>
    <lineage>
        <taxon>Eukaryota</taxon>
        <taxon>Fungi</taxon>
        <taxon>Dikarya</taxon>
        <taxon>Ascomycota</taxon>
        <taxon>Pezizomycotina</taxon>
        <taxon>Leotiomycetes</taxon>
        <taxon>Helotiales</taxon>
        <taxon>Helotiales incertae sedis</taxon>
        <taxon>Amylocarpus</taxon>
    </lineage>
</organism>
<dbReference type="Proteomes" id="UP000824998">
    <property type="component" value="Unassembled WGS sequence"/>
</dbReference>
<reference evidence="2" key="1">
    <citation type="journal article" date="2021" name="IMA Fungus">
        <title>Genomic characterization of three marine fungi, including Emericellopsis atlantica sp. nov. with signatures of a generalist lifestyle and marine biomass degradation.</title>
        <authorList>
            <person name="Hagestad O.C."/>
            <person name="Hou L."/>
            <person name="Andersen J.H."/>
            <person name="Hansen E.H."/>
            <person name="Altermark B."/>
            <person name="Li C."/>
            <person name="Kuhnert E."/>
            <person name="Cox R.J."/>
            <person name="Crous P.W."/>
            <person name="Spatafora J.W."/>
            <person name="Lail K."/>
            <person name="Amirebrahimi M."/>
            <person name="Lipzen A."/>
            <person name="Pangilinan J."/>
            <person name="Andreopoulos W."/>
            <person name="Hayes R.D."/>
            <person name="Ng V."/>
            <person name="Grigoriev I.V."/>
            <person name="Jackson S.A."/>
            <person name="Sutton T.D.S."/>
            <person name="Dobson A.D.W."/>
            <person name="Rama T."/>
        </authorList>
    </citation>
    <scope>NUCLEOTIDE SEQUENCE</scope>
    <source>
        <strain evidence="2">TRa018bII</strain>
    </source>
</reference>